<proteinExistence type="predicted"/>
<keyword evidence="5" id="KW-0812">Transmembrane</keyword>
<accession>A0A1X6Z975</accession>
<feature type="domain" description="Histidine kinase" evidence="6">
    <location>
        <begin position="424"/>
        <end position="647"/>
    </location>
</feature>
<dbReference type="Pfam" id="PF00072">
    <property type="entry name" value="Response_reg"/>
    <property type="match status" value="1"/>
</dbReference>
<sequence length="795" mass="85576">MAQTGLAAERTELARRALGARAPLLFGLSLVFVIVAVVVPDPILTLAFLLSGVSLALVLGWLAFWPQQAQAAAPQGAAMRHGVRASVEAVLENDPASVLITGPENDLLFANRVARDMLPGGTAETLEAALEPRLEQPAAVLRRLRMELQDRSSVREDLVGRVGHLRLSAQVLDRAEGRAAHRILWRLEELGGPLAAEGGALPMLSLGRGNAVLYMNDAARALAGGRVQHLEDLVIEGPEDPERAEGRVVIRTASGTEERFLRSAPRVGGRREVLLLPADRAQPVARGSELIWSMVDALPVPILRLSVEGEIELANAAACQLLSIGPRPDAVLGELMEGLGRSIPEWLAEAAGQPVDGQSKPHSEFLRLSHSDREVFVQVAVKPVPHEGRNALIAVLSDATELKTLEAQFVQSQKMQAIGQLAGGVAHDFNNLLTAITGHCDLLLLRHDPGDPDYADLIQVNQNANRAASLVGQLLAFSRKQTLRPEPLDLRDTLSDLTHLLNRLVGEKVTLSLSHDPLLPQIRADKRQLEQVLMNLVVNARDAMPEGGEIRIQTEVLHLDGEMRRDRAVVAPGDYVQLRVSDTGHGIPPDKLPKVFEPFFTTKRVGEGTGLGLSTAYGIIKQSGGFIFIDSTPGEGTCFTLLFPAREAEASCDVAPAGPAEAEIPARAEGVVLLVEDEAPVRAFAGRALRLRGYDVLEAESGEQALEVLAATDRDIGIFVTDVIMPGMDGPSWVREALKTRPGTRVVFVSGYAEDSFADSARRIRGSVFLPKPFSLAELTETVQRQLARGAVSGD</sequence>
<dbReference type="Gene3D" id="3.30.450.20">
    <property type="entry name" value="PAS domain"/>
    <property type="match status" value="1"/>
</dbReference>
<dbReference type="InterPro" id="IPR035965">
    <property type="entry name" value="PAS-like_dom_sf"/>
</dbReference>
<evidence type="ECO:0000259" key="7">
    <source>
        <dbReference type="PROSITE" id="PS50110"/>
    </source>
</evidence>
<dbReference type="PROSITE" id="PS50109">
    <property type="entry name" value="HIS_KIN"/>
    <property type="match status" value="1"/>
</dbReference>
<dbReference type="CDD" id="cd00082">
    <property type="entry name" value="HisKA"/>
    <property type="match status" value="1"/>
</dbReference>
<dbReference type="SUPFAM" id="SSF55874">
    <property type="entry name" value="ATPase domain of HSP90 chaperone/DNA topoisomerase II/histidine kinase"/>
    <property type="match status" value="1"/>
</dbReference>
<dbReference type="InterPro" id="IPR003661">
    <property type="entry name" value="HisK_dim/P_dom"/>
</dbReference>
<dbReference type="GO" id="GO:0000155">
    <property type="term" value="F:phosphorelay sensor kinase activity"/>
    <property type="evidence" value="ECO:0007669"/>
    <property type="project" value="InterPro"/>
</dbReference>
<dbReference type="Pfam" id="PF02518">
    <property type="entry name" value="HATPase_c"/>
    <property type="match status" value="1"/>
</dbReference>
<dbReference type="InterPro" id="IPR036097">
    <property type="entry name" value="HisK_dim/P_sf"/>
</dbReference>
<evidence type="ECO:0000313" key="8">
    <source>
        <dbReference type="EMBL" id="SLN44393.1"/>
    </source>
</evidence>
<dbReference type="InterPro" id="IPR036890">
    <property type="entry name" value="HATPase_C_sf"/>
</dbReference>
<keyword evidence="5" id="KW-1133">Transmembrane helix</keyword>
<dbReference type="SMART" id="SM00448">
    <property type="entry name" value="REC"/>
    <property type="match status" value="1"/>
</dbReference>
<dbReference type="SUPFAM" id="SSF47384">
    <property type="entry name" value="Homodimeric domain of signal transducing histidine kinase"/>
    <property type="match status" value="1"/>
</dbReference>
<dbReference type="InterPro" id="IPR000014">
    <property type="entry name" value="PAS"/>
</dbReference>
<dbReference type="SMART" id="SM00387">
    <property type="entry name" value="HATPase_c"/>
    <property type="match status" value="1"/>
</dbReference>
<dbReference type="InterPro" id="IPR001789">
    <property type="entry name" value="Sig_transdc_resp-reg_receiver"/>
</dbReference>
<dbReference type="Gene3D" id="1.10.287.130">
    <property type="match status" value="1"/>
</dbReference>
<dbReference type="FunFam" id="1.10.287.130:FF:000037">
    <property type="entry name" value="Hybrid sensor histidine kinase/response regulator"/>
    <property type="match status" value="1"/>
</dbReference>
<dbReference type="PRINTS" id="PR00344">
    <property type="entry name" value="BCTRLSENSOR"/>
</dbReference>
<keyword evidence="9" id="KW-1185">Reference proteome</keyword>
<dbReference type="InterPro" id="IPR011006">
    <property type="entry name" value="CheY-like_superfamily"/>
</dbReference>
<gene>
    <name evidence="8" type="ORF">PSM7751_02031</name>
</gene>
<dbReference type="EC" id="2.7.13.3" evidence="2"/>
<dbReference type="InterPro" id="IPR003594">
    <property type="entry name" value="HATPase_dom"/>
</dbReference>
<feature type="modified residue" description="4-aspartylphosphate" evidence="4">
    <location>
        <position position="722"/>
    </location>
</feature>
<dbReference type="NCBIfam" id="TIGR00229">
    <property type="entry name" value="sensory_box"/>
    <property type="match status" value="1"/>
</dbReference>
<comment type="catalytic activity">
    <reaction evidence="1">
        <text>ATP + protein L-histidine = ADP + protein N-phospho-L-histidine.</text>
        <dbReference type="EC" id="2.7.13.3"/>
    </reaction>
</comment>
<feature type="transmembrane region" description="Helical" evidence="5">
    <location>
        <begin position="20"/>
        <end position="39"/>
    </location>
</feature>
<keyword evidence="3 4" id="KW-0597">Phosphoprotein</keyword>
<name>A0A1X6Z975_9RHOB</name>
<evidence type="ECO:0000256" key="1">
    <source>
        <dbReference type="ARBA" id="ARBA00000085"/>
    </source>
</evidence>
<dbReference type="Pfam" id="PF13188">
    <property type="entry name" value="PAS_8"/>
    <property type="match status" value="1"/>
</dbReference>
<dbReference type="RefSeq" id="WP_085888043.1">
    <property type="nucleotide sequence ID" value="NZ_FWFN01000004.1"/>
</dbReference>
<dbReference type="Pfam" id="PF00512">
    <property type="entry name" value="HisKA"/>
    <property type="match status" value="1"/>
</dbReference>
<dbReference type="Proteomes" id="UP000193963">
    <property type="component" value="Unassembled WGS sequence"/>
</dbReference>
<dbReference type="SUPFAM" id="SSF52172">
    <property type="entry name" value="CheY-like"/>
    <property type="match status" value="1"/>
</dbReference>
<organism evidence="8 9">
    <name type="scientific">Pseudooceanicola marinus</name>
    <dbReference type="NCBI Taxonomy" id="396013"/>
    <lineage>
        <taxon>Bacteria</taxon>
        <taxon>Pseudomonadati</taxon>
        <taxon>Pseudomonadota</taxon>
        <taxon>Alphaproteobacteria</taxon>
        <taxon>Rhodobacterales</taxon>
        <taxon>Paracoccaceae</taxon>
        <taxon>Pseudooceanicola</taxon>
    </lineage>
</organism>
<dbReference type="Gene3D" id="3.30.565.10">
    <property type="entry name" value="Histidine kinase-like ATPase, C-terminal domain"/>
    <property type="match status" value="1"/>
</dbReference>
<dbReference type="Gene3D" id="3.40.50.2300">
    <property type="match status" value="1"/>
</dbReference>
<dbReference type="PROSITE" id="PS50110">
    <property type="entry name" value="RESPONSE_REGULATORY"/>
    <property type="match status" value="1"/>
</dbReference>
<evidence type="ECO:0000256" key="4">
    <source>
        <dbReference type="PROSITE-ProRule" id="PRU00169"/>
    </source>
</evidence>
<keyword evidence="5" id="KW-0472">Membrane</keyword>
<protein>
    <recommendedName>
        <fullName evidence="2">histidine kinase</fullName>
        <ecNumber evidence="2">2.7.13.3</ecNumber>
    </recommendedName>
</protein>
<evidence type="ECO:0000256" key="2">
    <source>
        <dbReference type="ARBA" id="ARBA00012438"/>
    </source>
</evidence>
<feature type="domain" description="Response regulatory" evidence="7">
    <location>
        <begin position="671"/>
        <end position="787"/>
    </location>
</feature>
<dbReference type="EMBL" id="FWFN01000004">
    <property type="protein sequence ID" value="SLN44393.1"/>
    <property type="molecule type" value="Genomic_DNA"/>
</dbReference>
<evidence type="ECO:0000259" key="6">
    <source>
        <dbReference type="PROSITE" id="PS50109"/>
    </source>
</evidence>
<feature type="transmembrane region" description="Helical" evidence="5">
    <location>
        <begin position="46"/>
        <end position="65"/>
    </location>
</feature>
<evidence type="ECO:0000256" key="3">
    <source>
        <dbReference type="ARBA" id="ARBA00022553"/>
    </source>
</evidence>
<evidence type="ECO:0000256" key="5">
    <source>
        <dbReference type="SAM" id="Phobius"/>
    </source>
</evidence>
<dbReference type="PANTHER" id="PTHR43065">
    <property type="entry name" value="SENSOR HISTIDINE KINASE"/>
    <property type="match status" value="1"/>
</dbReference>
<dbReference type="SUPFAM" id="SSF55785">
    <property type="entry name" value="PYP-like sensor domain (PAS domain)"/>
    <property type="match status" value="1"/>
</dbReference>
<dbReference type="InterPro" id="IPR005467">
    <property type="entry name" value="His_kinase_dom"/>
</dbReference>
<evidence type="ECO:0000313" key="9">
    <source>
        <dbReference type="Proteomes" id="UP000193963"/>
    </source>
</evidence>
<dbReference type="PANTHER" id="PTHR43065:SF42">
    <property type="entry name" value="TWO-COMPONENT SENSOR PPRA"/>
    <property type="match status" value="1"/>
</dbReference>
<dbReference type="SMART" id="SM00388">
    <property type="entry name" value="HisKA"/>
    <property type="match status" value="1"/>
</dbReference>
<dbReference type="InterPro" id="IPR004358">
    <property type="entry name" value="Sig_transdc_His_kin-like_C"/>
</dbReference>
<reference evidence="8 9" key="1">
    <citation type="submission" date="2017-03" db="EMBL/GenBank/DDBJ databases">
        <authorList>
            <person name="Afonso C.L."/>
            <person name="Miller P.J."/>
            <person name="Scott M.A."/>
            <person name="Spackman E."/>
            <person name="Goraichik I."/>
            <person name="Dimitrov K.M."/>
            <person name="Suarez D.L."/>
            <person name="Swayne D.E."/>
        </authorList>
    </citation>
    <scope>NUCLEOTIDE SEQUENCE [LARGE SCALE GENOMIC DNA]</scope>
    <source>
        <strain evidence="8 9">CECT 7751</strain>
    </source>
</reference>
<dbReference type="AlphaFoldDB" id="A0A1X6Z975"/>